<proteinExistence type="predicted"/>
<dbReference type="EMBL" id="JAYMYS010000005">
    <property type="protein sequence ID" value="KAK7391721.1"/>
    <property type="molecule type" value="Genomic_DNA"/>
</dbReference>
<sequence length="173" mass="18999">MGFPLHIVKFMGFTSVFTEHKHKHYNDEEPDRSEDMELCKIDAFVDVFVEQDGNANESVRDDNNDENEVAVDDDIEVEVFAKESKNYSGAKTPQTISHALLEELGIHGCVLGFGLQGEMNVSCLKFKSPMKVLTIVAKIGVVAINIVVDVSVVATCTINQNSGGHDGKAEIEL</sequence>
<evidence type="ECO:0000313" key="2">
    <source>
        <dbReference type="Proteomes" id="UP001386955"/>
    </source>
</evidence>
<comment type="caution">
    <text evidence="1">The sequence shown here is derived from an EMBL/GenBank/DDBJ whole genome shotgun (WGS) entry which is preliminary data.</text>
</comment>
<accession>A0AAN9S9D2</accession>
<organism evidence="1 2">
    <name type="scientific">Psophocarpus tetragonolobus</name>
    <name type="common">Winged bean</name>
    <name type="synonym">Dolichos tetragonolobus</name>
    <dbReference type="NCBI Taxonomy" id="3891"/>
    <lineage>
        <taxon>Eukaryota</taxon>
        <taxon>Viridiplantae</taxon>
        <taxon>Streptophyta</taxon>
        <taxon>Embryophyta</taxon>
        <taxon>Tracheophyta</taxon>
        <taxon>Spermatophyta</taxon>
        <taxon>Magnoliopsida</taxon>
        <taxon>eudicotyledons</taxon>
        <taxon>Gunneridae</taxon>
        <taxon>Pentapetalae</taxon>
        <taxon>rosids</taxon>
        <taxon>fabids</taxon>
        <taxon>Fabales</taxon>
        <taxon>Fabaceae</taxon>
        <taxon>Papilionoideae</taxon>
        <taxon>50 kb inversion clade</taxon>
        <taxon>NPAAA clade</taxon>
        <taxon>indigoferoid/millettioid clade</taxon>
        <taxon>Phaseoleae</taxon>
        <taxon>Psophocarpus</taxon>
    </lineage>
</organism>
<keyword evidence="2" id="KW-1185">Reference proteome</keyword>
<gene>
    <name evidence="1" type="ORF">VNO78_20140</name>
</gene>
<protein>
    <submittedName>
        <fullName evidence="1">Uncharacterized protein</fullName>
    </submittedName>
</protein>
<dbReference type="AlphaFoldDB" id="A0AAN9S9D2"/>
<reference evidence="1 2" key="1">
    <citation type="submission" date="2024-01" db="EMBL/GenBank/DDBJ databases">
        <title>The genomes of 5 underutilized Papilionoideae crops provide insights into root nodulation and disease resistanc.</title>
        <authorList>
            <person name="Jiang F."/>
        </authorList>
    </citation>
    <scope>NUCLEOTIDE SEQUENCE [LARGE SCALE GENOMIC DNA]</scope>
    <source>
        <strain evidence="1">DUOXIRENSHENG_FW03</strain>
        <tissue evidence="1">Leaves</tissue>
    </source>
</reference>
<dbReference type="Proteomes" id="UP001386955">
    <property type="component" value="Unassembled WGS sequence"/>
</dbReference>
<name>A0AAN9S9D2_PSOTE</name>
<evidence type="ECO:0000313" key="1">
    <source>
        <dbReference type="EMBL" id="KAK7391721.1"/>
    </source>
</evidence>